<feature type="chain" id="PRO_5029837605" evidence="1">
    <location>
        <begin position="22"/>
        <end position="340"/>
    </location>
</feature>
<accession>A0A7J6KQT7</accession>
<sequence length="340" mass="38212">MLTLPLAFLIYNTLTICRCLAEAKGDREVALYMFEQDIRYGYNFTMLEEMGVNRYIFLEGTVQPDGLFEVPPALTPSYTQGVAAQIGNNSTLLLAVNIFTFLDNNGSIAEFQRRAQQVINEFKFDGLLFVVSDWSRDLQGDEWTKVIEMVKATRLLNRSRTHPVIAPFVFRARNLTTSLWSDLEVHQPWLYADNAYAHLFSPDVDPKVEISRDWAVTVSSWYIKASARGCRLSLVVDAVARMRGSQTIRTYSDIIAAGGDPRGNGSFGGFYVNTPRQIEYKADLIYSSHLLGMALIWPSADLPPTDPRAMLQTMTSHLRPVAAAQSHKVIGVDQEPQLMT</sequence>
<evidence type="ECO:0000313" key="2">
    <source>
        <dbReference type="EMBL" id="KAF4649675.1"/>
    </source>
</evidence>
<comment type="caution">
    <text evidence="2">The sequence shown here is derived from an EMBL/GenBank/DDBJ whole genome shotgun (WGS) entry which is preliminary data.</text>
</comment>
<dbReference type="AlphaFoldDB" id="A0A7J6KQT7"/>
<feature type="signal peptide" evidence="1">
    <location>
        <begin position="1"/>
        <end position="21"/>
    </location>
</feature>
<organism evidence="2 3">
    <name type="scientific">Perkinsus chesapeaki</name>
    <name type="common">Clam parasite</name>
    <name type="synonym">Perkinsus andrewsi</name>
    <dbReference type="NCBI Taxonomy" id="330153"/>
    <lineage>
        <taxon>Eukaryota</taxon>
        <taxon>Sar</taxon>
        <taxon>Alveolata</taxon>
        <taxon>Perkinsozoa</taxon>
        <taxon>Perkinsea</taxon>
        <taxon>Perkinsida</taxon>
        <taxon>Perkinsidae</taxon>
        <taxon>Perkinsus</taxon>
    </lineage>
</organism>
<dbReference type="EMBL" id="JAAPAO010001459">
    <property type="protein sequence ID" value="KAF4649675.1"/>
    <property type="molecule type" value="Genomic_DNA"/>
</dbReference>
<reference evidence="2 3" key="1">
    <citation type="submission" date="2020-04" db="EMBL/GenBank/DDBJ databases">
        <title>Perkinsus chesapeaki whole genome sequence.</title>
        <authorList>
            <person name="Bogema D.R."/>
        </authorList>
    </citation>
    <scope>NUCLEOTIDE SEQUENCE [LARGE SCALE GENOMIC DNA]</scope>
    <source>
        <strain evidence="2">ATCC PRA-425</strain>
    </source>
</reference>
<evidence type="ECO:0000313" key="3">
    <source>
        <dbReference type="Proteomes" id="UP000591131"/>
    </source>
</evidence>
<evidence type="ECO:0000256" key="1">
    <source>
        <dbReference type="SAM" id="SignalP"/>
    </source>
</evidence>
<keyword evidence="1" id="KW-0732">Signal</keyword>
<keyword evidence="3" id="KW-1185">Reference proteome</keyword>
<gene>
    <name evidence="2" type="ORF">FOL47_001816</name>
</gene>
<dbReference type="Proteomes" id="UP000591131">
    <property type="component" value="Unassembled WGS sequence"/>
</dbReference>
<name>A0A7J6KQT7_PERCH</name>
<protein>
    <submittedName>
        <fullName evidence="2">Uncharacterized protein</fullName>
    </submittedName>
</protein>
<proteinExistence type="predicted"/>